<dbReference type="EMBL" id="CP031968">
    <property type="protein sequence ID" value="AXT49028.1"/>
    <property type="molecule type" value="Genomic_DNA"/>
</dbReference>
<proteinExistence type="inferred from homology"/>
<dbReference type="GO" id="GO:0035485">
    <property type="term" value="F:adenine/guanine mispair binding"/>
    <property type="evidence" value="ECO:0007669"/>
    <property type="project" value="TreeGrafter"/>
</dbReference>
<dbReference type="PROSITE" id="PS00764">
    <property type="entry name" value="ENDONUCLEASE_III_1"/>
    <property type="match status" value="1"/>
</dbReference>
<dbReference type="Pfam" id="PF14815">
    <property type="entry name" value="NUDIX_4"/>
    <property type="match status" value="1"/>
</dbReference>
<dbReference type="Gene3D" id="3.90.79.10">
    <property type="entry name" value="Nucleoside Triphosphate Pyrophosphohydrolase"/>
    <property type="match status" value="1"/>
</dbReference>
<dbReference type="GO" id="GO:0032357">
    <property type="term" value="F:oxidized purine DNA binding"/>
    <property type="evidence" value="ECO:0007669"/>
    <property type="project" value="TreeGrafter"/>
</dbReference>
<dbReference type="SMART" id="SM00478">
    <property type="entry name" value="ENDO3c"/>
    <property type="match status" value="1"/>
</dbReference>
<dbReference type="KEGG" id="crz:D1345_03510"/>
<dbReference type="InterPro" id="IPR015797">
    <property type="entry name" value="NUDIX_hydrolase-like_dom_sf"/>
</dbReference>
<keyword evidence="8 14" id="KW-0227">DNA damage</keyword>
<evidence type="ECO:0000256" key="6">
    <source>
        <dbReference type="ARBA" id="ARBA00022485"/>
    </source>
</evidence>
<keyword evidence="12" id="KW-0234">DNA repair</keyword>
<comment type="cofactor">
    <cofactor evidence="14">
        <name>[4Fe-4S] cluster</name>
        <dbReference type="ChEBI" id="CHEBI:49883"/>
    </cofactor>
    <text evidence="14">Binds 1 [4Fe-4S] cluster.</text>
</comment>
<keyword evidence="10 14" id="KW-0408">Iron</keyword>
<keyword evidence="7" id="KW-0479">Metal-binding</keyword>
<evidence type="ECO:0000256" key="7">
    <source>
        <dbReference type="ARBA" id="ARBA00022723"/>
    </source>
</evidence>
<keyword evidence="9" id="KW-0378">Hydrolase</keyword>
<dbReference type="AlphaFoldDB" id="A0AAD0WB55"/>
<dbReference type="GO" id="GO:0046872">
    <property type="term" value="F:metal ion binding"/>
    <property type="evidence" value="ECO:0007669"/>
    <property type="project" value="UniProtKB-UniRule"/>
</dbReference>
<keyword evidence="13 14" id="KW-0326">Glycosidase</keyword>
<dbReference type="GO" id="GO:0006298">
    <property type="term" value="P:mismatch repair"/>
    <property type="evidence" value="ECO:0007669"/>
    <property type="project" value="TreeGrafter"/>
</dbReference>
<feature type="domain" description="HhH-GPD" evidence="15">
    <location>
        <begin position="37"/>
        <end position="190"/>
    </location>
</feature>
<evidence type="ECO:0000256" key="12">
    <source>
        <dbReference type="ARBA" id="ARBA00023204"/>
    </source>
</evidence>
<dbReference type="EC" id="3.2.2.31" evidence="4 14"/>
<dbReference type="InterPro" id="IPR000445">
    <property type="entry name" value="HhH_motif"/>
</dbReference>
<dbReference type="RefSeq" id="WP_107733135.1">
    <property type="nucleotide sequence ID" value="NZ_CP031968.1"/>
</dbReference>
<dbReference type="Pfam" id="PF00730">
    <property type="entry name" value="HhH-GPD"/>
    <property type="match status" value="1"/>
</dbReference>
<dbReference type="InterPro" id="IPR003265">
    <property type="entry name" value="HhH-GPD_domain"/>
</dbReference>
<name>A0AAD0WB55_9NEIS</name>
<comment type="function">
    <text evidence="2">Adenine glycosylase active on G-A mispairs. MutY also corrects error-prone DNA synthesis past GO lesions which are due to the oxidatively damaged form of guanine: 7,8-dihydro-8-oxoguanine (8-oxo-dGTP).</text>
</comment>
<evidence type="ECO:0000256" key="1">
    <source>
        <dbReference type="ARBA" id="ARBA00000843"/>
    </source>
</evidence>
<dbReference type="Gene3D" id="1.10.1670.10">
    <property type="entry name" value="Helix-hairpin-Helix base-excision DNA repair enzymes (C-terminal)"/>
    <property type="match status" value="1"/>
</dbReference>
<keyword evidence="11" id="KW-0411">Iron-sulfur</keyword>
<dbReference type="Pfam" id="PF00633">
    <property type="entry name" value="HHH"/>
    <property type="match status" value="1"/>
</dbReference>
<dbReference type="InterPro" id="IPR005760">
    <property type="entry name" value="A/G_AdeGlyc_MutY"/>
</dbReference>
<keyword evidence="6" id="KW-0004">4Fe-4S</keyword>
<reference evidence="16 17" key="1">
    <citation type="submission" date="2018-08" db="EMBL/GenBank/DDBJ databases">
        <title>Complete genome sequence of JP2-74.</title>
        <authorList>
            <person name="Wu L."/>
        </authorList>
    </citation>
    <scope>NUCLEOTIDE SEQUENCE [LARGE SCALE GENOMIC DNA]</scope>
    <source>
        <strain evidence="16 17">JP2-74</strain>
    </source>
</reference>
<keyword evidence="17" id="KW-1185">Reference proteome</keyword>
<evidence type="ECO:0000256" key="10">
    <source>
        <dbReference type="ARBA" id="ARBA00023004"/>
    </source>
</evidence>
<organism evidence="16 17">
    <name type="scientific">Chromobacterium rhizoryzae</name>
    <dbReference type="NCBI Taxonomy" id="1778675"/>
    <lineage>
        <taxon>Bacteria</taxon>
        <taxon>Pseudomonadati</taxon>
        <taxon>Pseudomonadota</taxon>
        <taxon>Betaproteobacteria</taxon>
        <taxon>Neisseriales</taxon>
        <taxon>Chromobacteriaceae</taxon>
        <taxon>Chromobacterium</taxon>
    </lineage>
</organism>
<evidence type="ECO:0000259" key="15">
    <source>
        <dbReference type="SMART" id="SM00478"/>
    </source>
</evidence>
<dbReference type="InterPro" id="IPR004036">
    <property type="entry name" value="Endonuclease-III-like_CS2"/>
</dbReference>
<dbReference type="CDD" id="cd00056">
    <property type="entry name" value="ENDO3c"/>
    <property type="match status" value="1"/>
</dbReference>
<dbReference type="PANTHER" id="PTHR42944">
    <property type="entry name" value="ADENINE DNA GLYCOSYLASE"/>
    <property type="match status" value="1"/>
</dbReference>
<dbReference type="Gene3D" id="1.10.340.30">
    <property type="entry name" value="Hypothetical protein, domain 2"/>
    <property type="match status" value="1"/>
</dbReference>
<dbReference type="Proteomes" id="UP000259465">
    <property type="component" value="Chromosome"/>
</dbReference>
<evidence type="ECO:0000256" key="13">
    <source>
        <dbReference type="ARBA" id="ARBA00023295"/>
    </source>
</evidence>
<comment type="similarity">
    <text evidence="3 14">Belongs to the Nth/MutY family.</text>
</comment>
<dbReference type="GO" id="GO:0034039">
    <property type="term" value="F:8-oxo-7,8-dihydroguanine DNA N-glycosylase activity"/>
    <property type="evidence" value="ECO:0007669"/>
    <property type="project" value="TreeGrafter"/>
</dbReference>
<dbReference type="SUPFAM" id="SSF48150">
    <property type="entry name" value="DNA-glycosylase"/>
    <property type="match status" value="1"/>
</dbReference>
<dbReference type="GO" id="GO:0006284">
    <property type="term" value="P:base-excision repair"/>
    <property type="evidence" value="ECO:0007669"/>
    <property type="project" value="UniProtKB-UniRule"/>
</dbReference>
<dbReference type="CDD" id="cd03431">
    <property type="entry name" value="NUDIX_DNA_Glycosylase_C-MutY"/>
    <property type="match status" value="1"/>
</dbReference>
<dbReference type="PROSITE" id="PS01155">
    <property type="entry name" value="ENDONUCLEASE_III_2"/>
    <property type="match status" value="1"/>
</dbReference>
<dbReference type="FunFam" id="1.10.340.30:FF:000002">
    <property type="entry name" value="Adenine DNA glycosylase"/>
    <property type="match status" value="1"/>
</dbReference>
<evidence type="ECO:0000256" key="11">
    <source>
        <dbReference type="ARBA" id="ARBA00023014"/>
    </source>
</evidence>
<accession>A0AAD0WB55</accession>
<dbReference type="InterPro" id="IPR011257">
    <property type="entry name" value="DNA_glycosylase"/>
</dbReference>
<dbReference type="GO" id="GO:0000701">
    <property type="term" value="F:purine-specific mismatch base pair DNA N-glycosylase activity"/>
    <property type="evidence" value="ECO:0007669"/>
    <property type="project" value="UniProtKB-EC"/>
</dbReference>
<sequence>MHSSFAARLTAWQKMHGRHDLPWQVSDPYRIWLSEIMLQQTQVKSVLEYYPRFLARFPDVAALAAAPQEDVLTLWSGLGYYSRARNLHKAAQMVMAEFGGSFPAERQQLERLPGVGRSTAAAIASFAFGRRETILDGNVKRVLTRCFGVAGFPGERAVEQSLWRLAEDLLPRDAALMSAYTQGLMDLGATVCSRGKPACTVCPMVDGCVAAREGRTGELPTPRPKKTVPTRHTVMLLATHGDKVWLLRRPPTGIWGGLLSLPEFETSTQAEDWLQRTGRGDALPAWPELEHVFTHYRLIITPLPARLDGLNGGAAMEDNGQWLPLAEAPDAGVPAPVRRLLLRLAE</sequence>
<evidence type="ECO:0000256" key="9">
    <source>
        <dbReference type="ARBA" id="ARBA00022801"/>
    </source>
</evidence>
<evidence type="ECO:0000256" key="3">
    <source>
        <dbReference type="ARBA" id="ARBA00008343"/>
    </source>
</evidence>
<evidence type="ECO:0000313" key="16">
    <source>
        <dbReference type="EMBL" id="AXT49028.1"/>
    </source>
</evidence>
<dbReference type="SUPFAM" id="SSF55811">
    <property type="entry name" value="Nudix"/>
    <property type="match status" value="1"/>
</dbReference>
<dbReference type="GO" id="GO:0051539">
    <property type="term" value="F:4 iron, 4 sulfur cluster binding"/>
    <property type="evidence" value="ECO:0007669"/>
    <property type="project" value="UniProtKB-UniRule"/>
</dbReference>
<evidence type="ECO:0000256" key="8">
    <source>
        <dbReference type="ARBA" id="ARBA00022763"/>
    </source>
</evidence>
<dbReference type="InterPro" id="IPR004035">
    <property type="entry name" value="Endouclease-III_FeS-bd_BS"/>
</dbReference>
<protein>
    <recommendedName>
        <fullName evidence="5 14">Adenine DNA glycosylase</fullName>
        <ecNumber evidence="4 14">3.2.2.31</ecNumber>
    </recommendedName>
</protein>
<evidence type="ECO:0000256" key="5">
    <source>
        <dbReference type="ARBA" id="ARBA00022023"/>
    </source>
</evidence>
<dbReference type="InterPro" id="IPR044298">
    <property type="entry name" value="MIG/MutY"/>
</dbReference>
<dbReference type="InterPro" id="IPR023170">
    <property type="entry name" value="HhH_base_excis_C"/>
</dbReference>
<evidence type="ECO:0000256" key="4">
    <source>
        <dbReference type="ARBA" id="ARBA00012045"/>
    </source>
</evidence>
<gene>
    <name evidence="16" type="primary">mutY</name>
    <name evidence="16" type="ORF">D1345_03510</name>
</gene>
<evidence type="ECO:0000313" key="17">
    <source>
        <dbReference type="Proteomes" id="UP000259465"/>
    </source>
</evidence>
<dbReference type="NCBIfam" id="TIGR01084">
    <property type="entry name" value="mutY"/>
    <property type="match status" value="1"/>
</dbReference>
<dbReference type="PANTHER" id="PTHR42944:SF1">
    <property type="entry name" value="ADENINE DNA GLYCOSYLASE"/>
    <property type="match status" value="1"/>
</dbReference>
<dbReference type="InterPro" id="IPR029119">
    <property type="entry name" value="MutY_C"/>
</dbReference>
<evidence type="ECO:0000256" key="2">
    <source>
        <dbReference type="ARBA" id="ARBA00002933"/>
    </source>
</evidence>
<evidence type="ECO:0000256" key="14">
    <source>
        <dbReference type="RuleBase" id="RU365096"/>
    </source>
</evidence>
<comment type="catalytic activity">
    <reaction evidence="1 14">
        <text>Hydrolyzes free adenine bases from 7,8-dihydro-8-oxoguanine:adenine mismatched double-stranded DNA, leaving an apurinic site.</text>
        <dbReference type="EC" id="3.2.2.31"/>
    </reaction>
</comment>